<organism evidence="2 3">
    <name type="scientific">Paenisporosarcina cavernae</name>
    <dbReference type="NCBI Taxonomy" id="2320858"/>
    <lineage>
        <taxon>Bacteria</taxon>
        <taxon>Bacillati</taxon>
        <taxon>Bacillota</taxon>
        <taxon>Bacilli</taxon>
        <taxon>Bacillales</taxon>
        <taxon>Caryophanaceae</taxon>
        <taxon>Paenisporosarcina</taxon>
    </lineage>
</organism>
<dbReference type="OrthoDB" id="87299at2"/>
<evidence type="ECO:0000313" key="2">
    <source>
        <dbReference type="EMBL" id="AYC30527.1"/>
    </source>
</evidence>
<dbReference type="InterPro" id="IPR000182">
    <property type="entry name" value="GNAT_dom"/>
</dbReference>
<dbReference type="InterPro" id="IPR016181">
    <property type="entry name" value="Acyl_CoA_acyltransferase"/>
</dbReference>
<dbReference type="KEGG" id="paek:D3873_12045"/>
<dbReference type="CDD" id="cd04301">
    <property type="entry name" value="NAT_SF"/>
    <property type="match status" value="1"/>
</dbReference>
<dbReference type="Pfam" id="PF00583">
    <property type="entry name" value="Acetyltransf_1"/>
    <property type="match status" value="1"/>
</dbReference>
<dbReference type="EMBL" id="CP032418">
    <property type="protein sequence ID" value="AYC30527.1"/>
    <property type="molecule type" value="Genomic_DNA"/>
</dbReference>
<dbReference type="RefSeq" id="WP_119884244.1">
    <property type="nucleotide sequence ID" value="NZ_CP032418.1"/>
</dbReference>
<evidence type="ECO:0000259" key="1">
    <source>
        <dbReference type="PROSITE" id="PS51186"/>
    </source>
</evidence>
<dbReference type="GO" id="GO:0016747">
    <property type="term" value="F:acyltransferase activity, transferring groups other than amino-acyl groups"/>
    <property type="evidence" value="ECO:0007669"/>
    <property type="project" value="InterPro"/>
</dbReference>
<dbReference type="Gene3D" id="3.40.630.30">
    <property type="match status" value="1"/>
</dbReference>
<protein>
    <submittedName>
        <fullName evidence="2">GNAT family N-acetyltransferase</fullName>
    </submittedName>
</protein>
<evidence type="ECO:0000313" key="3">
    <source>
        <dbReference type="Proteomes" id="UP000265725"/>
    </source>
</evidence>
<dbReference type="PANTHER" id="PTHR43072">
    <property type="entry name" value="N-ACETYLTRANSFERASE"/>
    <property type="match status" value="1"/>
</dbReference>
<reference evidence="3" key="1">
    <citation type="submission" date="2018-09" db="EMBL/GenBank/DDBJ databases">
        <authorList>
            <person name="Zhu H."/>
        </authorList>
    </citation>
    <scope>NUCLEOTIDE SEQUENCE [LARGE SCALE GENOMIC DNA]</scope>
    <source>
        <strain evidence="3">K2R23-3</strain>
    </source>
</reference>
<dbReference type="Proteomes" id="UP000265725">
    <property type="component" value="Chromosome"/>
</dbReference>
<keyword evidence="2" id="KW-0808">Transferase</keyword>
<gene>
    <name evidence="2" type="ORF">D3873_12045</name>
</gene>
<proteinExistence type="predicted"/>
<accession>A0A385YX90</accession>
<name>A0A385YX90_9BACL</name>
<dbReference type="SUPFAM" id="SSF55729">
    <property type="entry name" value="Acyl-CoA N-acyltransferases (Nat)"/>
    <property type="match status" value="1"/>
</dbReference>
<keyword evidence="3" id="KW-1185">Reference proteome</keyword>
<dbReference type="AlphaFoldDB" id="A0A385YX90"/>
<dbReference type="PROSITE" id="PS51186">
    <property type="entry name" value="GNAT"/>
    <property type="match status" value="1"/>
</dbReference>
<feature type="domain" description="N-acetyltransferase" evidence="1">
    <location>
        <begin position="12"/>
        <end position="178"/>
    </location>
</feature>
<sequence>MGNEKNRRKPSISIREAIESDADQLVLVRKTIDTETENMDRTEEESTMTLSDMKELIDSDRNSPHAHFLVAEVEGKIVGFSRCAGSSLSKLRHQVEFGVGVVKAYWGYGIGKQLLNESLAWAQHAGKVKMTLNVLDTNEKAIRLYERLGFETEGVLRADKKLADGKFYNTIVMGKLLNCAGSEKTFAE</sequence>